<dbReference type="VEuPathDB" id="TrichDB:TVAG_179810"/>
<feature type="region of interest" description="Disordered" evidence="6">
    <location>
        <begin position="286"/>
        <end position="346"/>
    </location>
</feature>
<dbReference type="KEGG" id="tva:4758129"/>
<dbReference type="OMA" id="FLYFEQM"/>
<reference evidence="7" key="2">
    <citation type="journal article" date="2007" name="Science">
        <title>Draft genome sequence of the sexually transmitted pathogen Trichomonas vaginalis.</title>
        <authorList>
            <person name="Carlton J.M."/>
            <person name="Hirt R.P."/>
            <person name="Silva J.C."/>
            <person name="Delcher A.L."/>
            <person name="Schatz M."/>
            <person name="Zhao Q."/>
            <person name="Wortman J.R."/>
            <person name="Bidwell S.L."/>
            <person name="Alsmark U.C.M."/>
            <person name="Besteiro S."/>
            <person name="Sicheritz-Ponten T."/>
            <person name="Noel C.J."/>
            <person name="Dacks J.B."/>
            <person name="Foster P.G."/>
            <person name="Simillion C."/>
            <person name="Van de Peer Y."/>
            <person name="Miranda-Saavedra D."/>
            <person name="Barton G.J."/>
            <person name="Westrop G.D."/>
            <person name="Mueller S."/>
            <person name="Dessi D."/>
            <person name="Fiori P.L."/>
            <person name="Ren Q."/>
            <person name="Paulsen I."/>
            <person name="Zhang H."/>
            <person name="Bastida-Corcuera F.D."/>
            <person name="Simoes-Barbosa A."/>
            <person name="Brown M.T."/>
            <person name="Hayes R.D."/>
            <person name="Mukherjee M."/>
            <person name="Okumura C.Y."/>
            <person name="Schneider R."/>
            <person name="Smith A.J."/>
            <person name="Vanacova S."/>
            <person name="Villalvazo M."/>
            <person name="Haas B.J."/>
            <person name="Pertea M."/>
            <person name="Feldblyum T.V."/>
            <person name="Utterback T.R."/>
            <person name="Shu C.L."/>
            <person name="Osoegawa K."/>
            <person name="de Jong P.J."/>
            <person name="Hrdy I."/>
            <person name="Horvathova L."/>
            <person name="Zubacova Z."/>
            <person name="Dolezal P."/>
            <person name="Malik S.B."/>
            <person name="Logsdon J.M. Jr."/>
            <person name="Henze K."/>
            <person name="Gupta A."/>
            <person name="Wang C.C."/>
            <person name="Dunne R.L."/>
            <person name="Upcroft J.A."/>
            <person name="Upcroft P."/>
            <person name="White O."/>
            <person name="Salzberg S.L."/>
            <person name="Tang P."/>
            <person name="Chiu C.-H."/>
            <person name="Lee Y.-S."/>
            <person name="Embley T.M."/>
            <person name="Coombs G.H."/>
            <person name="Mottram J.C."/>
            <person name="Tachezy J."/>
            <person name="Fraser-Liggett C.M."/>
            <person name="Johnson P.J."/>
        </authorList>
    </citation>
    <scope>NUCLEOTIDE SEQUENCE [LARGE SCALE GENOMIC DNA]</scope>
    <source>
        <strain evidence="7">G3</strain>
    </source>
</reference>
<dbReference type="SUPFAM" id="SSF52075">
    <property type="entry name" value="Outer arm dynein light chain 1"/>
    <property type="match status" value="1"/>
</dbReference>
<organism evidence="7 8">
    <name type="scientific">Trichomonas vaginalis (strain ATCC PRA-98 / G3)</name>
    <dbReference type="NCBI Taxonomy" id="412133"/>
    <lineage>
        <taxon>Eukaryota</taxon>
        <taxon>Metamonada</taxon>
        <taxon>Parabasalia</taxon>
        <taxon>Trichomonadida</taxon>
        <taxon>Trichomonadidae</taxon>
        <taxon>Trichomonas</taxon>
    </lineage>
</organism>
<dbReference type="AlphaFoldDB" id="A2F463"/>
<evidence type="ECO:0000256" key="1">
    <source>
        <dbReference type="ARBA" id="ARBA00004138"/>
    </source>
</evidence>
<gene>
    <name evidence="7" type="ORF">TVAG_179810</name>
</gene>
<dbReference type="PANTHER" id="PTHR45973:SF9">
    <property type="entry name" value="LEUCINE-RICH REPEAT-CONTAINING PROTEIN 46"/>
    <property type="match status" value="1"/>
</dbReference>
<evidence type="ECO:0000313" key="8">
    <source>
        <dbReference type="Proteomes" id="UP000001542"/>
    </source>
</evidence>
<dbReference type="SMART" id="SM00365">
    <property type="entry name" value="LRR_SD22"/>
    <property type="match status" value="4"/>
</dbReference>
<sequence length="346" mass="39680">MSDSDAFEYDDDDADIHMTQKVIKECCREHGLYLIPELNDSLHLEAKGFASIHGLKKYTNIKELWLSGNCISKISGLDTLINLTNLYLSDNIITELEGLENLVNLELLSISGNSIKYIKNLGNCKKLKNLDADRNRLSDPHSLDGLLECQSLEIIHLNNNGIEDPSVLEILDKLPHLKVIHLDGNPITRTLTSYRRNMILRYPNLTYLDDEPVTDNETRTVAAWKTGGKQAEMLERKKIKAEQYEMEQKNFDDLTQIQRNHCISSGKNIKDFPDLMTEEEKKKFNQKVVEINENGDEETQNTEEKESNDKESAQKSVEEDENSKFSQKFHKTPEKQPESHDVDDVD</sequence>
<keyword evidence="3" id="KW-0677">Repeat</keyword>
<dbReference type="STRING" id="5722.A2F463"/>
<dbReference type="VEuPathDB" id="TrichDB:TVAGG3_1002340"/>
<evidence type="ECO:0000313" key="7">
    <source>
        <dbReference type="EMBL" id="EAY00310.1"/>
    </source>
</evidence>
<keyword evidence="5" id="KW-0966">Cell projection</keyword>
<dbReference type="PROSITE" id="PS51450">
    <property type="entry name" value="LRR"/>
    <property type="match status" value="4"/>
</dbReference>
<dbReference type="InterPro" id="IPR025875">
    <property type="entry name" value="Leu-rich_rpt_4"/>
</dbReference>
<dbReference type="OrthoDB" id="266138at2759"/>
<keyword evidence="8" id="KW-1185">Reference proteome</keyword>
<comment type="subcellular location">
    <subcellularLocation>
        <location evidence="1">Cell projection</location>
        <location evidence="1">Cilium</location>
    </subcellularLocation>
</comment>
<protein>
    <submittedName>
        <fullName evidence="7">Leucine Rich Repeat family protein</fullName>
    </submittedName>
</protein>
<dbReference type="EMBL" id="DS113606">
    <property type="protein sequence ID" value="EAY00310.1"/>
    <property type="molecule type" value="Genomic_DNA"/>
</dbReference>
<keyword evidence="2" id="KW-0433">Leucine-rich repeat</keyword>
<accession>A2F463</accession>
<dbReference type="SMR" id="A2F463"/>
<reference evidence="7" key="1">
    <citation type="submission" date="2006-10" db="EMBL/GenBank/DDBJ databases">
        <authorList>
            <person name="Amadeo P."/>
            <person name="Zhao Q."/>
            <person name="Wortman J."/>
            <person name="Fraser-Liggett C."/>
            <person name="Carlton J."/>
        </authorList>
    </citation>
    <scope>NUCLEOTIDE SEQUENCE</scope>
    <source>
        <strain evidence="7">G3</strain>
    </source>
</reference>
<evidence type="ECO:0000256" key="5">
    <source>
        <dbReference type="ARBA" id="ARBA00023273"/>
    </source>
</evidence>
<keyword evidence="4" id="KW-0969">Cilium</keyword>
<dbReference type="InterPro" id="IPR032675">
    <property type="entry name" value="LRR_dom_sf"/>
</dbReference>
<dbReference type="InParanoid" id="A2F463"/>
<name>A2F463_TRIV3</name>
<dbReference type="InterPro" id="IPR050576">
    <property type="entry name" value="Cilia_flagella_integrity"/>
</dbReference>
<dbReference type="Gene3D" id="3.80.10.10">
    <property type="entry name" value="Ribonuclease Inhibitor"/>
    <property type="match status" value="2"/>
</dbReference>
<evidence type="ECO:0000256" key="3">
    <source>
        <dbReference type="ARBA" id="ARBA00022737"/>
    </source>
</evidence>
<feature type="compositionally biased region" description="Basic and acidic residues" evidence="6">
    <location>
        <begin position="331"/>
        <end position="346"/>
    </location>
</feature>
<proteinExistence type="predicted"/>
<dbReference type="Proteomes" id="UP000001542">
    <property type="component" value="Unassembled WGS sequence"/>
</dbReference>
<evidence type="ECO:0000256" key="6">
    <source>
        <dbReference type="SAM" id="MobiDB-lite"/>
    </source>
</evidence>
<dbReference type="RefSeq" id="XP_001313239.1">
    <property type="nucleotide sequence ID" value="XM_001313238.1"/>
</dbReference>
<dbReference type="Pfam" id="PF12799">
    <property type="entry name" value="LRR_4"/>
    <property type="match status" value="1"/>
</dbReference>
<dbReference type="InterPro" id="IPR001611">
    <property type="entry name" value="Leu-rich_rpt"/>
</dbReference>
<evidence type="ECO:0000256" key="2">
    <source>
        <dbReference type="ARBA" id="ARBA00022614"/>
    </source>
</evidence>
<dbReference type="eggNOG" id="ENOG502QQFE">
    <property type="taxonomic scope" value="Eukaryota"/>
</dbReference>
<feature type="compositionally biased region" description="Basic and acidic residues" evidence="6">
    <location>
        <begin position="302"/>
        <end position="317"/>
    </location>
</feature>
<evidence type="ECO:0000256" key="4">
    <source>
        <dbReference type="ARBA" id="ARBA00023069"/>
    </source>
</evidence>
<dbReference type="PANTHER" id="PTHR45973">
    <property type="entry name" value="PROTEIN PHOSPHATASE 1 REGULATORY SUBUNIT SDS22-RELATED"/>
    <property type="match status" value="1"/>
</dbReference>